<dbReference type="AlphaFoldDB" id="A0A420F0G3"/>
<dbReference type="GO" id="GO:0006508">
    <property type="term" value="P:proteolysis"/>
    <property type="evidence" value="ECO:0007669"/>
    <property type="project" value="UniProtKB-KW"/>
</dbReference>
<feature type="active site" description="Charge relay system" evidence="5 6">
    <location>
        <position position="451"/>
    </location>
</feature>
<organism evidence="9 10">
    <name type="scientific">Micromonospora globbae</name>
    <dbReference type="NCBI Taxonomy" id="1894969"/>
    <lineage>
        <taxon>Bacteria</taxon>
        <taxon>Bacillati</taxon>
        <taxon>Actinomycetota</taxon>
        <taxon>Actinomycetes</taxon>
        <taxon>Micromonosporales</taxon>
        <taxon>Micromonosporaceae</taxon>
        <taxon>Micromonospora</taxon>
    </lineage>
</organism>
<gene>
    <name evidence="9" type="ORF">D7I43_16000</name>
</gene>
<dbReference type="Gene3D" id="2.60.40.10">
    <property type="entry name" value="Immunoglobulins"/>
    <property type="match status" value="1"/>
</dbReference>
<evidence type="ECO:0000259" key="8">
    <source>
        <dbReference type="Pfam" id="PF00082"/>
    </source>
</evidence>
<feature type="active site" description="Charge relay system" evidence="5 6">
    <location>
        <position position="242"/>
    </location>
</feature>
<evidence type="ECO:0000256" key="2">
    <source>
        <dbReference type="ARBA" id="ARBA00022670"/>
    </source>
</evidence>
<evidence type="ECO:0000313" key="9">
    <source>
        <dbReference type="EMBL" id="RKF26495.1"/>
    </source>
</evidence>
<evidence type="ECO:0000256" key="7">
    <source>
        <dbReference type="SAM" id="SignalP"/>
    </source>
</evidence>
<feature type="domain" description="Peptidase S8/S53" evidence="8">
    <location>
        <begin position="233"/>
        <end position="489"/>
    </location>
</feature>
<protein>
    <submittedName>
        <fullName evidence="9">Peptidase S8/S53 subtilisin kexin sedolisin</fullName>
    </submittedName>
</protein>
<dbReference type="Gene3D" id="3.40.50.200">
    <property type="entry name" value="Peptidase S8/S53 domain"/>
    <property type="match status" value="1"/>
</dbReference>
<reference evidence="9 10" key="1">
    <citation type="journal article" date="2018" name="Int. J. Syst. Evol. Microbiol.">
        <title>Micromonospora globbae sp. nov., an endophytic actinomycete isolated from roots of Globba winitii C. H. Wright.</title>
        <authorList>
            <person name="Kuncharoen N."/>
            <person name="Pittayakhajonwut P."/>
            <person name="Tanasupawat S."/>
        </authorList>
    </citation>
    <scope>NUCLEOTIDE SEQUENCE [LARGE SCALE GENOMIC DNA]</scope>
    <source>
        <strain evidence="9 10">WPS1-2</strain>
    </source>
</reference>
<dbReference type="GO" id="GO:0004252">
    <property type="term" value="F:serine-type endopeptidase activity"/>
    <property type="evidence" value="ECO:0007669"/>
    <property type="project" value="UniProtKB-UniRule"/>
</dbReference>
<comment type="similarity">
    <text evidence="1 6">Belongs to the peptidase S8 family.</text>
</comment>
<dbReference type="Proteomes" id="UP000285744">
    <property type="component" value="Unassembled WGS sequence"/>
</dbReference>
<feature type="active site" description="Charge relay system" evidence="5 6">
    <location>
        <position position="275"/>
    </location>
</feature>
<dbReference type="PROSITE" id="PS00138">
    <property type="entry name" value="SUBTILASE_SER"/>
    <property type="match status" value="1"/>
</dbReference>
<dbReference type="InterPro" id="IPR023828">
    <property type="entry name" value="Peptidase_S8_Ser-AS"/>
</dbReference>
<name>A0A420F0G3_9ACTN</name>
<evidence type="ECO:0000313" key="10">
    <source>
        <dbReference type="Proteomes" id="UP000285744"/>
    </source>
</evidence>
<dbReference type="PANTHER" id="PTHR43806">
    <property type="entry name" value="PEPTIDASE S8"/>
    <property type="match status" value="1"/>
</dbReference>
<comment type="caution">
    <text evidence="9">The sequence shown here is derived from an EMBL/GenBank/DDBJ whole genome shotgun (WGS) entry which is preliminary data.</text>
</comment>
<feature type="chain" id="PRO_5019147422" evidence="7">
    <location>
        <begin position="42"/>
        <end position="1255"/>
    </location>
</feature>
<evidence type="ECO:0000256" key="1">
    <source>
        <dbReference type="ARBA" id="ARBA00011073"/>
    </source>
</evidence>
<evidence type="ECO:0000256" key="6">
    <source>
        <dbReference type="PROSITE-ProRule" id="PRU01240"/>
    </source>
</evidence>
<keyword evidence="7" id="KW-0732">Signal</keyword>
<evidence type="ECO:0000256" key="3">
    <source>
        <dbReference type="ARBA" id="ARBA00022801"/>
    </source>
</evidence>
<dbReference type="InterPro" id="IPR000209">
    <property type="entry name" value="Peptidase_S8/S53_dom"/>
</dbReference>
<dbReference type="GO" id="GO:0005975">
    <property type="term" value="P:carbohydrate metabolic process"/>
    <property type="evidence" value="ECO:0007669"/>
    <property type="project" value="UniProtKB-ARBA"/>
</dbReference>
<feature type="signal peptide" evidence="7">
    <location>
        <begin position="1"/>
        <end position="41"/>
    </location>
</feature>
<dbReference type="InterPro" id="IPR015500">
    <property type="entry name" value="Peptidase_S8_subtilisin-rel"/>
</dbReference>
<dbReference type="Gene3D" id="3.50.30.30">
    <property type="match status" value="1"/>
</dbReference>
<dbReference type="PANTHER" id="PTHR43806:SF65">
    <property type="entry name" value="SERINE PROTEASE APRX"/>
    <property type="match status" value="1"/>
</dbReference>
<evidence type="ECO:0000256" key="5">
    <source>
        <dbReference type="PIRSR" id="PIRSR615500-1"/>
    </source>
</evidence>
<keyword evidence="3 6" id="KW-0378">Hydrolase</keyword>
<dbReference type="Pfam" id="PF00082">
    <property type="entry name" value="Peptidase_S8"/>
    <property type="match status" value="1"/>
</dbReference>
<dbReference type="InterPro" id="IPR036852">
    <property type="entry name" value="Peptidase_S8/S53_dom_sf"/>
</dbReference>
<dbReference type="SUPFAM" id="SSF52743">
    <property type="entry name" value="Subtilisin-like"/>
    <property type="match status" value="1"/>
</dbReference>
<proteinExistence type="inferred from homology"/>
<dbReference type="EMBL" id="RAQQ01000010">
    <property type="protein sequence ID" value="RKF26495.1"/>
    <property type="molecule type" value="Genomic_DNA"/>
</dbReference>
<dbReference type="PRINTS" id="PR00723">
    <property type="entry name" value="SUBTILISIN"/>
</dbReference>
<dbReference type="PROSITE" id="PS51892">
    <property type="entry name" value="SUBTILASE"/>
    <property type="match status" value="1"/>
</dbReference>
<sequence>MPYGRHVKGSLVFSSLRRVLAAAVAAVTVIAVTPPSGSAFAADAVAPAGSPGSVYTVTLITGDVVRFTRFTDGRQEATIDQRGGPDRHGFRLSHRDGDVYVVPDEAVPYVAAGLVDEALFNVTDLVAEGYHDAARATLPLLVAGPPADGVRAAAVPDTPPGATRTRVLPSIGAVAVTGRKTELRTLWESLTTGPRTLAAGARRVWLDRRLRADLADSVPQIGAPAAWKAGYDGRGVTVAVLDTGYDPTHPDLAGRVAATADFTSDGGDAVDRVGHGTHVAATIAGSGKAGRAGAKGVAPGARLLVGKVLDDAGSGDLSWAIAGMEWAVRQGARVVNLSLGAPSYGGPDPVSEAVDALSASSGALFVVSAGNSGPGPQTVGTPGIATAALTVGAVSKTDELADFSSRGPRPDDGAVKPEITAPGVDIVAARAAGTSLGQVVDASYTAMSGTSMAAPHVAGAAALLAQAHPDWRPEQLKAALVSSATPVGTAPVWQQGVGRVEVPAALRQTVHVDSAGLVIGQVPAGSGPRTADVAYRNTGREPVTLDLAVTATDAGATGRAAALTVTPSRLTIAPGGRATATVRLDTAATAPNQYAGVLTATGAGVRLRTPVGLRVTPPVHTLTIEATDRDGRPVTGFVNRAELWNLDTGAQYYGHFTDGRATVELPAGRYSVMALLHSLDAGGNEKDLTLAGDPEVRVDADRTLRFDARAGNEIRMDVPDPTVVGSGAVSWLRTAGSRSNLSGWAFNPSNVRHVYAVPTRPVSTGTFRFFSRWDLRAPELTAQVTGARGFALTRPLPVEGAPLLDGTRTAPLVDGGDGEPGRLGAARGAVLLLRHVGDDAVAEQLRAAAAAGAVAVFLAPDTAARVYPSGYGATVPTYQIEYADGQRLRERLAAGPVTVGLTGVPLSPYRYDLLLTEPDRIPADLRYTTGDLALATVESEFHQHGSEMRALDARAGYPDGVGVAFDFNRSVTVAQRRTDHVSTRGVLWRAQATAEGENLGGTQGTVYGPLRAYRPGERAREVWFPALTRPAVPQTTPDYAYGTPVNRWHDTIRVAVPQYADGSGTTYGWIDGRSDRARLTLRRGDRVVGTTTGSSHQFTVGNGNGTYRLTLDVTRDTFPERVWWTTSTATSTTWTFRSKRPRGDEPQVLPLPQLRYDLRTDLSNVVRADRPYPLTLTPGYQPGASGPGRFQVTVWVSYDDGAHWRPAPVRGTGPVTATVPAAPPGAAFATVRVTAADRDGNRIDQTITRAWKVRP</sequence>
<evidence type="ECO:0000256" key="4">
    <source>
        <dbReference type="ARBA" id="ARBA00022825"/>
    </source>
</evidence>
<dbReference type="InterPro" id="IPR013783">
    <property type="entry name" value="Ig-like_fold"/>
</dbReference>
<keyword evidence="4 6" id="KW-0720">Serine protease</keyword>
<dbReference type="InterPro" id="IPR050131">
    <property type="entry name" value="Peptidase_S8_subtilisin-like"/>
</dbReference>
<accession>A0A420F0G3</accession>
<keyword evidence="2 6" id="KW-0645">Protease</keyword>